<keyword evidence="1" id="KW-0472">Membrane</keyword>
<keyword evidence="1" id="KW-1133">Transmembrane helix</keyword>
<feature type="transmembrane region" description="Helical" evidence="1">
    <location>
        <begin position="21"/>
        <end position="45"/>
    </location>
</feature>
<accession>A0A2Z5AB19</accession>
<evidence type="ECO:0000256" key="1">
    <source>
        <dbReference type="SAM" id="Phobius"/>
    </source>
</evidence>
<dbReference type="AlphaFoldDB" id="A0A2Z5AB19"/>
<evidence type="ECO:0000313" key="2">
    <source>
        <dbReference type="EMBL" id="AXA67777.1"/>
    </source>
</evidence>
<dbReference type="Pfam" id="PF07963">
    <property type="entry name" value="N_methyl"/>
    <property type="match status" value="1"/>
</dbReference>
<evidence type="ECO:0000313" key="3">
    <source>
        <dbReference type="Proteomes" id="UP000250579"/>
    </source>
</evidence>
<reference evidence="2 3" key="1">
    <citation type="submission" date="2017-06" db="EMBL/GenBank/DDBJ databases">
        <title>Evolution towards high GC content and high-temperature stress adaptation in endophytic Pseudomonas oryzihabitans impacted its plant-growth promoting traits.</title>
        <authorList>
            <person name="Nascimento F.X."/>
        </authorList>
    </citation>
    <scope>NUCLEOTIDE SEQUENCE [LARGE SCALE GENOMIC DNA]</scope>
    <source>
        <strain evidence="2 3">MS8</strain>
    </source>
</reference>
<dbReference type="NCBIfam" id="TIGR02532">
    <property type="entry name" value="IV_pilin_GFxxxE"/>
    <property type="match status" value="1"/>
</dbReference>
<protein>
    <submittedName>
        <fullName evidence="2">Pilus assembly protein PilW</fullName>
    </submittedName>
</protein>
<name>A0A2Z5AB19_9PSED</name>
<dbReference type="Proteomes" id="UP000250579">
    <property type="component" value="Chromosome"/>
</dbReference>
<dbReference type="EMBL" id="CP022198">
    <property type="protein sequence ID" value="AXA67777.1"/>
    <property type="molecule type" value="Genomic_DNA"/>
</dbReference>
<proteinExistence type="predicted"/>
<keyword evidence="1" id="KW-0812">Transmembrane</keyword>
<organism evidence="2 3">
    <name type="scientific">Pseudomonas oryzihabitans</name>
    <dbReference type="NCBI Taxonomy" id="47885"/>
    <lineage>
        <taxon>Bacteria</taxon>
        <taxon>Pseudomonadati</taxon>
        <taxon>Pseudomonadota</taxon>
        <taxon>Gammaproteobacteria</taxon>
        <taxon>Pseudomonadales</taxon>
        <taxon>Pseudomonadaceae</taxon>
        <taxon>Pseudomonas</taxon>
    </lineage>
</organism>
<sequence>MRRWDLLLRPEGRAVTKQRGLTMIEMLIALTLSSLLILGVSQLYINNKRHYLYQQGQVETGDNGRLALLLLDQQLAKAGFRANPVAQKSLTVAFPALDATNGCPAFSAGQTIKLTTDTNLTGICFRYQGAVKGTDVDCLGNKIAAASNGTEVLTRISYVPDGSGTGNLTCSAQGQIAQSLVSGLTGFVWFAVPASTDSTQAIRYAALFSTTKTLTDGISSTVIDNWNTLSGQSLKDTTHVLQIVQGSVTLRNLMQ</sequence>
<gene>
    <name evidence="2" type="ORF">CE139_18800</name>
</gene>
<dbReference type="InterPro" id="IPR012902">
    <property type="entry name" value="N_methyl_site"/>
</dbReference>